<sequence length="355" mass="41841">MLSSTISRCVNPIPLLSRSQFVLFPTSYIHSQTPKPHSNPYNFDQETVHNTLSSYANDWNRAFEFFNWVETDHQFNHTTETYNRMIDILGKFFEFDQSWNLIHRMKQNPISLPNHATFRIMFKRYVNAHLVNEAVDTFNRLGEFNLRDETSYCNLVDSLCEYKHVIEAQDLCFGENKIVGFNNNNTKIYNMILRGWFKMGWWAKCREFWGEMDKRGVVKDLHSYSIYMDIVCKSGKPWKAVKLFKEVKKKGIEMDVVALFDRMIESGIRPKMDTYVMLLRKFERWGFLRPIFVVWKKMEELGCSPDEFAYNALIDALIQKGMLDMAKKYDDEMLAKGLSPRPRAELGTKLVKGED</sequence>
<comment type="caution">
    <text evidence="1">The sequence shown here is derived from an EMBL/GenBank/DDBJ whole genome shotgun (WGS) entry which is preliminary data.</text>
</comment>
<dbReference type="Proteomes" id="UP001163603">
    <property type="component" value="Chromosome 15"/>
</dbReference>
<reference evidence="2" key="1">
    <citation type="journal article" date="2023" name="G3 (Bethesda)">
        <title>Genome assembly and association tests identify interacting loci associated with vigor, precocity, and sex in interspecific pistachio rootstocks.</title>
        <authorList>
            <person name="Palmer W."/>
            <person name="Jacygrad E."/>
            <person name="Sagayaradj S."/>
            <person name="Cavanaugh K."/>
            <person name="Han R."/>
            <person name="Bertier L."/>
            <person name="Beede B."/>
            <person name="Kafkas S."/>
            <person name="Golino D."/>
            <person name="Preece J."/>
            <person name="Michelmore R."/>
        </authorList>
    </citation>
    <scope>NUCLEOTIDE SEQUENCE [LARGE SCALE GENOMIC DNA]</scope>
</reference>
<protein>
    <submittedName>
        <fullName evidence="1">Uncharacterized protein</fullName>
    </submittedName>
</protein>
<gene>
    <name evidence="1" type="ORF">Pint_30254</name>
</gene>
<dbReference type="EMBL" id="CM047750">
    <property type="protein sequence ID" value="KAJ0007692.1"/>
    <property type="molecule type" value="Genomic_DNA"/>
</dbReference>
<name>A0ACC0X218_9ROSI</name>
<organism evidence="1 2">
    <name type="scientific">Pistacia integerrima</name>
    <dbReference type="NCBI Taxonomy" id="434235"/>
    <lineage>
        <taxon>Eukaryota</taxon>
        <taxon>Viridiplantae</taxon>
        <taxon>Streptophyta</taxon>
        <taxon>Embryophyta</taxon>
        <taxon>Tracheophyta</taxon>
        <taxon>Spermatophyta</taxon>
        <taxon>Magnoliopsida</taxon>
        <taxon>eudicotyledons</taxon>
        <taxon>Gunneridae</taxon>
        <taxon>Pentapetalae</taxon>
        <taxon>rosids</taxon>
        <taxon>malvids</taxon>
        <taxon>Sapindales</taxon>
        <taxon>Anacardiaceae</taxon>
        <taxon>Pistacia</taxon>
    </lineage>
</organism>
<keyword evidence="2" id="KW-1185">Reference proteome</keyword>
<evidence type="ECO:0000313" key="2">
    <source>
        <dbReference type="Proteomes" id="UP001163603"/>
    </source>
</evidence>
<proteinExistence type="predicted"/>
<evidence type="ECO:0000313" key="1">
    <source>
        <dbReference type="EMBL" id="KAJ0007692.1"/>
    </source>
</evidence>
<accession>A0ACC0X218</accession>